<name>A0AAV5MH66_9ROSI</name>
<comment type="caution">
    <text evidence="1">Lacks conserved residue(s) required for the propagation of feature annotation.</text>
</comment>
<comment type="similarity">
    <text evidence="1">Belongs to the class I-like SAM-binding methyltransferase superfamily. MPBQ/MBSQ MT family.</text>
</comment>
<proteinExistence type="inferred from homology"/>
<dbReference type="PANTHER" id="PTHR44516">
    <property type="entry name" value="2-METHYL-6-PHYTYL-1,4-HYDROQUINONE METHYLTRANSFERASE, CHLOROPLASTIC"/>
    <property type="match status" value="1"/>
</dbReference>
<dbReference type="InterPro" id="IPR044649">
    <property type="entry name" value="MPBQ/MSBQ_MT"/>
</dbReference>
<keyword evidence="1" id="KW-0489">Methyltransferase</keyword>
<dbReference type="Proteomes" id="UP001054252">
    <property type="component" value="Unassembled WGS sequence"/>
</dbReference>
<dbReference type="PANTHER" id="PTHR44516:SF11">
    <property type="entry name" value="2-METHYL-6-PHYTYL-1,4-HYDROQUINONE METHYLTRANSFERASE 2, CHLOROPLASTIC"/>
    <property type="match status" value="1"/>
</dbReference>
<feature type="domain" description="MPBQ/MBSQ family SAM-binding methyltransferase profile" evidence="2">
    <location>
        <begin position="26"/>
        <end position="83"/>
    </location>
</feature>
<protein>
    <recommendedName>
        <fullName evidence="2">MPBQ/MBSQ family SAM-binding methyltransferase profile domain-containing protein</fullName>
    </recommendedName>
</protein>
<evidence type="ECO:0000313" key="3">
    <source>
        <dbReference type="EMBL" id="GKV48384.1"/>
    </source>
</evidence>
<keyword evidence="1" id="KW-0949">S-adenosyl-L-methionine</keyword>
<evidence type="ECO:0000313" key="4">
    <source>
        <dbReference type="Proteomes" id="UP001054252"/>
    </source>
</evidence>
<evidence type="ECO:0000259" key="2">
    <source>
        <dbReference type="PROSITE" id="PS51734"/>
    </source>
</evidence>
<dbReference type="AlphaFoldDB" id="A0AAV5MH66"/>
<gene>
    <name evidence="3" type="ORF">SLEP1_g55208</name>
</gene>
<dbReference type="PROSITE" id="PS51734">
    <property type="entry name" value="SAM_MPBQ_MSBQ_MT"/>
    <property type="match status" value="1"/>
</dbReference>
<comment type="caution">
    <text evidence="3">The sequence shown here is derived from an EMBL/GenBank/DDBJ whole genome shotgun (WGS) entry which is preliminary data.</text>
</comment>
<dbReference type="InterPro" id="IPR031164">
    <property type="entry name" value="SAM_MPBQ_MSBQ_MT"/>
</dbReference>
<sequence length="129" mass="15099">MGSNSQKTRIFVPRCSISARSASQPRFIQHKQEAFWFYRFLSIVYDHIINPFHCTEDMRDEALEPVDLYDRNMTVVDVGGGTGLIYHPCMWMIFPKEEEYVEWLQKAGFKDVQLKRIGPKWYRGSAGMA</sequence>
<accession>A0AAV5MH66</accession>
<keyword evidence="1" id="KW-0808">Transferase</keyword>
<dbReference type="InterPro" id="IPR029063">
    <property type="entry name" value="SAM-dependent_MTases_sf"/>
</dbReference>
<dbReference type="GO" id="GO:0051741">
    <property type="term" value="F:2-methyl-6-phytyl-1,4-benzoquinone methyltransferase activity"/>
    <property type="evidence" value="ECO:0007669"/>
    <property type="project" value="InterPro"/>
</dbReference>
<evidence type="ECO:0000256" key="1">
    <source>
        <dbReference type="PROSITE-ProRule" id="PRU01069"/>
    </source>
</evidence>
<reference evidence="3 4" key="1">
    <citation type="journal article" date="2021" name="Commun. Biol.">
        <title>The genome of Shorea leprosula (Dipterocarpaceae) highlights the ecological relevance of drought in aseasonal tropical rainforests.</title>
        <authorList>
            <person name="Ng K.K.S."/>
            <person name="Kobayashi M.J."/>
            <person name="Fawcett J.A."/>
            <person name="Hatakeyama M."/>
            <person name="Paape T."/>
            <person name="Ng C.H."/>
            <person name="Ang C.C."/>
            <person name="Tnah L.H."/>
            <person name="Lee C.T."/>
            <person name="Nishiyama T."/>
            <person name="Sese J."/>
            <person name="O'Brien M.J."/>
            <person name="Copetti D."/>
            <person name="Mohd Noor M.I."/>
            <person name="Ong R.C."/>
            <person name="Putra M."/>
            <person name="Sireger I.Z."/>
            <person name="Indrioko S."/>
            <person name="Kosugi Y."/>
            <person name="Izuno A."/>
            <person name="Isagi Y."/>
            <person name="Lee S.L."/>
            <person name="Shimizu K.K."/>
        </authorList>
    </citation>
    <scope>NUCLEOTIDE SEQUENCE [LARGE SCALE GENOMIC DNA]</scope>
    <source>
        <strain evidence="3">214</strain>
    </source>
</reference>
<keyword evidence="4" id="KW-1185">Reference proteome</keyword>
<dbReference type="EMBL" id="BPVZ01000255">
    <property type="protein sequence ID" value="GKV48384.1"/>
    <property type="molecule type" value="Genomic_DNA"/>
</dbReference>
<dbReference type="GO" id="GO:0032259">
    <property type="term" value="P:methylation"/>
    <property type="evidence" value="ECO:0007669"/>
    <property type="project" value="UniProtKB-UniRule"/>
</dbReference>
<organism evidence="3 4">
    <name type="scientific">Rubroshorea leprosula</name>
    <dbReference type="NCBI Taxonomy" id="152421"/>
    <lineage>
        <taxon>Eukaryota</taxon>
        <taxon>Viridiplantae</taxon>
        <taxon>Streptophyta</taxon>
        <taxon>Embryophyta</taxon>
        <taxon>Tracheophyta</taxon>
        <taxon>Spermatophyta</taxon>
        <taxon>Magnoliopsida</taxon>
        <taxon>eudicotyledons</taxon>
        <taxon>Gunneridae</taxon>
        <taxon>Pentapetalae</taxon>
        <taxon>rosids</taxon>
        <taxon>malvids</taxon>
        <taxon>Malvales</taxon>
        <taxon>Dipterocarpaceae</taxon>
        <taxon>Rubroshorea</taxon>
    </lineage>
</organism>
<dbReference type="SUPFAM" id="SSF53335">
    <property type="entry name" value="S-adenosyl-L-methionine-dependent methyltransferases"/>
    <property type="match status" value="1"/>
</dbReference>